<proteinExistence type="predicted"/>
<sequence>MLTFNKWGVMLTFIFTLSGNFLKLYLSTKNMNLR</sequence>
<feature type="transmembrane region" description="Helical" evidence="1">
    <location>
        <begin position="6"/>
        <end position="26"/>
    </location>
</feature>
<keyword evidence="1" id="KW-0812">Transmembrane</keyword>
<evidence type="ECO:0000256" key="1">
    <source>
        <dbReference type="SAM" id="Phobius"/>
    </source>
</evidence>
<name>A0AAU8GUV3_9VIRU</name>
<keyword evidence="1" id="KW-0472">Membrane</keyword>
<protein>
    <submittedName>
        <fullName evidence="2">Uncharacterized protein</fullName>
    </submittedName>
</protein>
<reference evidence="2" key="1">
    <citation type="submission" date="2024-06" db="EMBL/GenBank/DDBJ databases">
        <authorList>
            <person name="Ashkenazi R."/>
            <person name="Lipszyc R.R."/>
            <person name="Braunstein R."/>
            <person name="Yerushalmy O."/>
            <person name="Alkalay-Oren S."/>
            <person name="Coppenhagn-Glazer S."/>
            <person name="Hazan R."/>
        </authorList>
    </citation>
    <scope>NUCLEOTIDE SEQUENCE</scope>
</reference>
<organism evidence="2">
    <name type="scientific">Mammaliicoccus phage MSShimriz1</name>
    <dbReference type="NCBI Taxonomy" id="3230127"/>
    <lineage>
        <taxon>Viruses</taxon>
    </lineage>
</organism>
<dbReference type="EMBL" id="PP931174">
    <property type="protein sequence ID" value="XCH45221.1"/>
    <property type="molecule type" value="Genomic_DNA"/>
</dbReference>
<keyword evidence="1" id="KW-1133">Transmembrane helix</keyword>
<accession>A0AAU8GUV3</accession>
<evidence type="ECO:0000313" key="2">
    <source>
        <dbReference type="EMBL" id="XCH45221.1"/>
    </source>
</evidence>